<evidence type="ECO:0000256" key="3">
    <source>
        <dbReference type="ARBA" id="ARBA00022691"/>
    </source>
</evidence>
<keyword evidence="3 6" id="KW-0949">S-adenosyl-L-methionine</keyword>
<dbReference type="GO" id="GO:0009372">
    <property type="term" value="P:quorum sensing"/>
    <property type="evidence" value="ECO:0007669"/>
    <property type="project" value="UniProtKB-UniRule"/>
</dbReference>
<dbReference type="EMBL" id="CP000834">
    <property type="protein sequence ID" value="ABV95863.1"/>
    <property type="molecule type" value="Genomic_DNA"/>
</dbReference>
<proteinExistence type="inferred from homology"/>
<dbReference type="PANTHER" id="PTHR39322">
    <property type="entry name" value="ACYL-HOMOSERINE-LACTONE SYNTHASE"/>
    <property type="match status" value="1"/>
</dbReference>
<dbReference type="HOGENOM" id="CLU_085711_4_0_5"/>
<dbReference type="OrthoDB" id="6169313at2"/>
<dbReference type="InterPro" id="IPR001690">
    <property type="entry name" value="Autoind_synthase"/>
</dbReference>
<evidence type="ECO:0000256" key="6">
    <source>
        <dbReference type="RuleBase" id="RU361135"/>
    </source>
</evidence>
<keyword evidence="4 5" id="KW-0071">Autoinducer synthesis</keyword>
<evidence type="ECO:0000313" key="7">
    <source>
        <dbReference type="EMBL" id="ABV95863.1"/>
    </source>
</evidence>
<evidence type="ECO:0000313" key="8">
    <source>
        <dbReference type="Proteomes" id="UP000006833"/>
    </source>
</evidence>
<name>A8LUE6_DINSH</name>
<organism evidence="7 8">
    <name type="scientific">Dinoroseobacter shibae (strain DSM 16493 / NCIMB 14021 / DFL 12)</name>
    <dbReference type="NCBI Taxonomy" id="398580"/>
    <lineage>
        <taxon>Bacteria</taxon>
        <taxon>Pseudomonadati</taxon>
        <taxon>Pseudomonadota</taxon>
        <taxon>Alphaproteobacteria</taxon>
        <taxon>Rhodobacterales</taxon>
        <taxon>Roseobacteraceae</taxon>
        <taxon>Dinoroseobacter</taxon>
    </lineage>
</organism>
<comment type="similarity">
    <text evidence="5 6">Belongs to the autoinducer synthase family.</text>
</comment>
<keyword evidence="2 6" id="KW-0808">Transferase</keyword>
<comment type="catalytic activity">
    <reaction evidence="6">
        <text>a fatty acyl-[ACP] + S-adenosyl-L-methionine = an N-acyl-L-homoserine lactone + S-methyl-5'-thioadenosine + holo-[ACP] + H(+)</text>
        <dbReference type="Rhea" id="RHEA:10096"/>
        <dbReference type="Rhea" id="RHEA-COMP:9685"/>
        <dbReference type="Rhea" id="RHEA-COMP:14125"/>
        <dbReference type="ChEBI" id="CHEBI:15378"/>
        <dbReference type="ChEBI" id="CHEBI:17509"/>
        <dbReference type="ChEBI" id="CHEBI:55474"/>
        <dbReference type="ChEBI" id="CHEBI:59789"/>
        <dbReference type="ChEBI" id="CHEBI:64479"/>
        <dbReference type="ChEBI" id="CHEBI:138651"/>
        <dbReference type="EC" id="2.3.1.184"/>
    </reaction>
</comment>
<dbReference type="PROSITE" id="PS51187">
    <property type="entry name" value="AUTOINDUCER_SYNTH_2"/>
    <property type="match status" value="1"/>
</dbReference>
<dbReference type="InterPro" id="IPR016181">
    <property type="entry name" value="Acyl_CoA_acyltransferase"/>
</dbReference>
<dbReference type="RefSeq" id="WP_012187430.1">
    <property type="nucleotide sequence ID" value="NC_009958.1"/>
</dbReference>
<evidence type="ECO:0000256" key="4">
    <source>
        <dbReference type="ARBA" id="ARBA00022929"/>
    </source>
</evidence>
<dbReference type="GO" id="GO:0007165">
    <property type="term" value="P:signal transduction"/>
    <property type="evidence" value="ECO:0007669"/>
    <property type="project" value="TreeGrafter"/>
</dbReference>
<dbReference type="EC" id="2.3.1.184" evidence="6"/>
<keyword evidence="8" id="KW-1185">Reference proteome</keyword>
<gene>
    <name evidence="7" type="ordered locus">Dshi_4152</name>
</gene>
<dbReference type="Proteomes" id="UP000006833">
    <property type="component" value="Plasmid pDSHI04"/>
</dbReference>
<sequence length="211" mass="24412">MITIARGHDLWRFPSSADKMFEDRRIQFKERNKWNVHIDSDGYEVDQYDRLNPVYIIIHSSENPHCGSMRILPLGKGTMLMDYFSETVKGYSFKDKKIWECTRFCVSKGQGRSVALKLFASGSAFLSYTGFSNFIAIFDKKMLRFYRAIGISPKIIGVYSYLGEEVYSGLFNCNQERYKKFLISGNIESSTITGAISRFHERETYIYPKAA</sequence>
<accession>A8LUE6</accession>
<evidence type="ECO:0000256" key="2">
    <source>
        <dbReference type="ARBA" id="ARBA00022679"/>
    </source>
</evidence>
<keyword evidence="7" id="KW-0614">Plasmid</keyword>
<dbReference type="Pfam" id="PF00765">
    <property type="entry name" value="Autoind_synth"/>
    <property type="match status" value="1"/>
</dbReference>
<dbReference type="Gene3D" id="3.40.630.30">
    <property type="match status" value="1"/>
</dbReference>
<dbReference type="PANTHER" id="PTHR39322:SF1">
    <property type="entry name" value="ISOVALERYL-HOMOSERINE LACTONE SYNTHASE"/>
    <property type="match status" value="1"/>
</dbReference>
<dbReference type="GO" id="GO:0061579">
    <property type="term" value="F:N-acyl homoserine lactone synthase activity"/>
    <property type="evidence" value="ECO:0007669"/>
    <property type="project" value="UniProtKB-UniRule"/>
</dbReference>
<dbReference type="KEGG" id="dsh:Dshi_4152"/>
<protein>
    <recommendedName>
        <fullName evidence="6">Acyl-homoserine-lactone synthase</fullName>
        <ecNumber evidence="6">2.3.1.184</ecNumber>
    </recommendedName>
    <alternativeName>
        <fullName evidence="6">Autoinducer synthesis protein</fullName>
    </alternativeName>
</protein>
<keyword evidence="1 5" id="KW-0673">Quorum sensing</keyword>
<evidence type="ECO:0000256" key="1">
    <source>
        <dbReference type="ARBA" id="ARBA00022654"/>
    </source>
</evidence>
<evidence type="ECO:0000256" key="5">
    <source>
        <dbReference type="PROSITE-ProRule" id="PRU00533"/>
    </source>
</evidence>
<geneLocation type="plasmid" evidence="7 8">
    <name>pDSHI04</name>
</geneLocation>
<dbReference type="SUPFAM" id="SSF55729">
    <property type="entry name" value="Acyl-CoA N-acyltransferases (Nat)"/>
    <property type="match status" value="1"/>
</dbReference>
<dbReference type="PRINTS" id="PR01549">
    <property type="entry name" value="AUTOINDCRSYN"/>
</dbReference>
<dbReference type="AlphaFoldDB" id="A8LUE6"/>
<reference evidence="8" key="1">
    <citation type="journal article" date="2010" name="ISME J.">
        <title>The complete genome sequence of the algal symbiont Dinoroseobacter shibae: a hitchhiker's guide to life in the sea.</title>
        <authorList>
            <person name="Wagner-Dobler I."/>
            <person name="Ballhausen B."/>
            <person name="Berger M."/>
            <person name="Brinkhoff T."/>
            <person name="Buchholz I."/>
            <person name="Bunk B."/>
            <person name="Cypionka H."/>
            <person name="Daniel R."/>
            <person name="Drepper T."/>
            <person name="Gerdts G."/>
            <person name="Hahnke S."/>
            <person name="Han C."/>
            <person name="Jahn D."/>
            <person name="Kalhoefer D."/>
            <person name="Kiss H."/>
            <person name="Klenk H.P."/>
            <person name="Kyrpides N."/>
            <person name="Liebl W."/>
            <person name="Liesegang H."/>
            <person name="Meincke L."/>
            <person name="Pati A."/>
            <person name="Petersen J."/>
            <person name="Piekarski T."/>
            <person name="Pommerenke C."/>
            <person name="Pradella S."/>
            <person name="Pukall R."/>
            <person name="Rabus R."/>
            <person name="Stackebrandt E."/>
            <person name="Thole S."/>
            <person name="Thompson L."/>
            <person name="Tielen P."/>
            <person name="Tomasch J."/>
            <person name="von Jan M."/>
            <person name="Wanphrut N."/>
            <person name="Wichels A."/>
            <person name="Zech H."/>
            <person name="Simon M."/>
        </authorList>
    </citation>
    <scope>NUCLEOTIDE SEQUENCE [LARGE SCALE GENOMIC DNA]</scope>
    <source>
        <strain evidence="8">DSM 16493 / NCIMB 14021 / DFL 12</strain>
        <plasmid evidence="8">Plasmid pDSHI04</plasmid>
    </source>
</reference>